<accession>A0A1E4QZ19</accession>
<comment type="caution">
    <text evidence="1">The sequence shown here is derived from an EMBL/GenBank/DDBJ whole genome shotgun (WGS) entry which is preliminary data.</text>
</comment>
<reference evidence="1 2" key="1">
    <citation type="submission" date="2016-09" db="EMBL/GenBank/DDBJ databases">
        <title>Draft genome sequence of the soil isolate, Lysinibacillus fusiformis M5, a potential hypoxanthine producer.</title>
        <authorList>
            <person name="Gallegos-Monterrosa R."/>
            <person name="Maroti G."/>
            <person name="Balint B."/>
            <person name="Kovacs A.T."/>
        </authorList>
    </citation>
    <scope>NUCLEOTIDE SEQUENCE [LARGE SCALE GENOMIC DNA]</scope>
    <source>
        <strain evidence="1 2">M5</strain>
    </source>
</reference>
<evidence type="ECO:0000313" key="2">
    <source>
        <dbReference type="Proteomes" id="UP000094784"/>
    </source>
</evidence>
<dbReference type="AlphaFoldDB" id="A0A1E4QZ19"/>
<evidence type="ECO:0000313" key="1">
    <source>
        <dbReference type="EMBL" id="ODV53463.1"/>
    </source>
</evidence>
<name>A0A1E4QZ19_9BACI</name>
<sequence length="81" mass="9354">MMTATQFIEKLESTFNVKTIQPNYETLNGWNPLILELNQAHLVRFISRHGYSGNWRTAKYSVVGNRITFYATVGDDIARML</sequence>
<proteinExistence type="predicted"/>
<gene>
    <name evidence="1" type="ORF">BG258_22845</name>
</gene>
<protein>
    <submittedName>
        <fullName evidence="1">Uncharacterized protein</fullName>
    </submittedName>
</protein>
<dbReference type="Proteomes" id="UP000094784">
    <property type="component" value="Unassembled WGS sequence"/>
</dbReference>
<dbReference type="RefSeq" id="WP_069482487.1">
    <property type="nucleotide sequence ID" value="NZ_KV766182.1"/>
</dbReference>
<dbReference type="EMBL" id="MECQ01000006">
    <property type="protein sequence ID" value="ODV53463.1"/>
    <property type="molecule type" value="Genomic_DNA"/>
</dbReference>
<organism evidence="1 2">
    <name type="scientific">Lysinibacillus fusiformis</name>
    <dbReference type="NCBI Taxonomy" id="28031"/>
    <lineage>
        <taxon>Bacteria</taxon>
        <taxon>Bacillati</taxon>
        <taxon>Bacillota</taxon>
        <taxon>Bacilli</taxon>
        <taxon>Bacillales</taxon>
        <taxon>Bacillaceae</taxon>
        <taxon>Lysinibacillus</taxon>
    </lineage>
</organism>